<reference evidence="1" key="2">
    <citation type="journal article" date="2015" name="Fish Shellfish Immunol.">
        <title>Early steps in the European eel (Anguilla anguilla)-Vibrio vulnificus interaction in the gills: Role of the RtxA13 toxin.</title>
        <authorList>
            <person name="Callol A."/>
            <person name="Pajuelo D."/>
            <person name="Ebbesson L."/>
            <person name="Teles M."/>
            <person name="MacKenzie S."/>
            <person name="Amaro C."/>
        </authorList>
    </citation>
    <scope>NUCLEOTIDE SEQUENCE</scope>
</reference>
<organism evidence="1">
    <name type="scientific">Anguilla anguilla</name>
    <name type="common">European freshwater eel</name>
    <name type="synonym">Muraena anguilla</name>
    <dbReference type="NCBI Taxonomy" id="7936"/>
    <lineage>
        <taxon>Eukaryota</taxon>
        <taxon>Metazoa</taxon>
        <taxon>Chordata</taxon>
        <taxon>Craniata</taxon>
        <taxon>Vertebrata</taxon>
        <taxon>Euteleostomi</taxon>
        <taxon>Actinopterygii</taxon>
        <taxon>Neopterygii</taxon>
        <taxon>Teleostei</taxon>
        <taxon>Anguilliformes</taxon>
        <taxon>Anguillidae</taxon>
        <taxon>Anguilla</taxon>
    </lineage>
</organism>
<proteinExistence type="predicted"/>
<reference evidence="1" key="1">
    <citation type="submission" date="2014-11" db="EMBL/GenBank/DDBJ databases">
        <authorList>
            <person name="Amaro Gonzalez C."/>
        </authorList>
    </citation>
    <scope>NUCLEOTIDE SEQUENCE</scope>
</reference>
<accession>A0A0E9WFK2</accession>
<evidence type="ECO:0000313" key="1">
    <source>
        <dbReference type="EMBL" id="JAH88335.1"/>
    </source>
</evidence>
<protein>
    <submittedName>
        <fullName evidence="1">Uncharacterized protein</fullName>
    </submittedName>
</protein>
<name>A0A0E9WFK2_ANGAN</name>
<dbReference type="AlphaFoldDB" id="A0A0E9WFK2"/>
<dbReference type="EMBL" id="GBXM01020242">
    <property type="protein sequence ID" value="JAH88335.1"/>
    <property type="molecule type" value="Transcribed_RNA"/>
</dbReference>
<sequence length="58" mass="6708">MRLEINSNLVDLVTARVYILHNLGKKNKKILQPIFDLAKAFTYSTQEDNCKQTKKANK</sequence>